<sequence length="160" mass="16439">MTRPRLVVGVLGGVVLVLAVVVGLLVRSVSTGARTEDGAASAVAAATTLAPVLLTYDWRTLDADTARIDSATTGPFADQNRAIVASLVVPAATEGRIGSTAAVQRVAVVSAVPDRVETLVFYTQTTTRDGGPGETAARAARVVLEPGPDDRWLIAGFDAL</sequence>
<feature type="transmembrane region" description="Helical" evidence="3">
    <location>
        <begin position="6"/>
        <end position="26"/>
    </location>
</feature>
<evidence type="ECO:0000256" key="1">
    <source>
        <dbReference type="ARBA" id="ARBA00004370"/>
    </source>
</evidence>
<evidence type="ECO:0000313" key="5">
    <source>
        <dbReference type="Proteomes" id="UP001385809"/>
    </source>
</evidence>
<dbReference type="RefSeq" id="WP_337697849.1">
    <property type="nucleotide sequence ID" value="NZ_JBBEGN010000021.1"/>
</dbReference>
<keyword evidence="5" id="KW-1185">Reference proteome</keyword>
<evidence type="ECO:0008006" key="6">
    <source>
        <dbReference type="Google" id="ProtNLM"/>
    </source>
</evidence>
<keyword evidence="2 3" id="KW-0472">Membrane</keyword>
<keyword evidence="3" id="KW-0812">Transmembrane</keyword>
<evidence type="ECO:0000256" key="3">
    <source>
        <dbReference type="SAM" id="Phobius"/>
    </source>
</evidence>
<keyword evidence="3" id="KW-1133">Transmembrane helix</keyword>
<dbReference type="PANTHER" id="PTHR37042:SF4">
    <property type="entry name" value="OUTER MEMBRANE PROTEIN RV1973"/>
    <property type="match status" value="1"/>
</dbReference>
<name>A0ABU8MVD1_9PSEU</name>
<reference evidence="4 5" key="1">
    <citation type="submission" date="2024-03" db="EMBL/GenBank/DDBJ databases">
        <title>Actinomycetospora sp. OC33-EN08, a novel actinomycete isolated from wild orchid (Aerides multiflora).</title>
        <authorList>
            <person name="Suriyachadkun C."/>
        </authorList>
    </citation>
    <scope>NUCLEOTIDE SEQUENCE [LARGE SCALE GENOMIC DNA]</scope>
    <source>
        <strain evidence="4 5">OC33-EN08</strain>
    </source>
</reference>
<organism evidence="4 5">
    <name type="scientific">Actinomycetospora aurantiaca</name>
    <dbReference type="NCBI Taxonomy" id="3129233"/>
    <lineage>
        <taxon>Bacteria</taxon>
        <taxon>Bacillati</taxon>
        <taxon>Actinomycetota</taxon>
        <taxon>Actinomycetes</taxon>
        <taxon>Pseudonocardiales</taxon>
        <taxon>Pseudonocardiaceae</taxon>
        <taxon>Actinomycetospora</taxon>
    </lineage>
</organism>
<dbReference type="EMBL" id="JBBEGN010000021">
    <property type="protein sequence ID" value="MEJ2871279.1"/>
    <property type="molecule type" value="Genomic_DNA"/>
</dbReference>
<gene>
    <name evidence="4" type="ORF">WCD74_26215</name>
</gene>
<comment type="subcellular location">
    <subcellularLocation>
        <location evidence="1">Membrane</location>
    </subcellularLocation>
</comment>
<comment type="caution">
    <text evidence="4">The sequence shown here is derived from an EMBL/GenBank/DDBJ whole genome shotgun (WGS) entry which is preliminary data.</text>
</comment>
<evidence type="ECO:0000256" key="2">
    <source>
        <dbReference type="ARBA" id="ARBA00023136"/>
    </source>
</evidence>
<dbReference type="PANTHER" id="PTHR37042">
    <property type="entry name" value="OUTER MEMBRANE PROTEIN RV1973"/>
    <property type="match status" value="1"/>
</dbReference>
<proteinExistence type="predicted"/>
<evidence type="ECO:0000313" key="4">
    <source>
        <dbReference type="EMBL" id="MEJ2871279.1"/>
    </source>
</evidence>
<protein>
    <recommendedName>
        <fullName evidence="6">Mce-associated membrane protein</fullName>
    </recommendedName>
</protein>
<dbReference type="Proteomes" id="UP001385809">
    <property type="component" value="Unassembled WGS sequence"/>
</dbReference>
<accession>A0ABU8MVD1</accession>